<organism evidence="3 4">
    <name type="scientific">Streptomyces cellulosae</name>
    <dbReference type="NCBI Taxonomy" id="1968"/>
    <lineage>
        <taxon>Bacteria</taxon>
        <taxon>Bacillati</taxon>
        <taxon>Actinomycetota</taxon>
        <taxon>Actinomycetes</taxon>
        <taxon>Kitasatosporales</taxon>
        <taxon>Streptomycetaceae</taxon>
        <taxon>Streptomyces</taxon>
    </lineage>
</organism>
<dbReference type="Proteomes" id="UP001612415">
    <property type="component" value="Unassembled WGS sequence"/>
</dbReference>
<keyword evidence="2" id="KW-0408">Iron</keyword>
<sequence>MTISGPVTGAVEDPAAVVARLLAPEGPGDPYPLYHALRSAGPVHRAGNIHFVSGYAECQAVLAGPEFRVQDPEWYDINLPGWRDNTATRLMYQSVQSRNNPDHNRLRRLVTGAFSPRRMAGYAEVIDRITDGLLDRMAQAGADGGRVDVMEQLAYPLPTAVIGEILGVPEADREHFRDLAVDFFRVMDIVTDHETRERMDTAAAALLEFWTGMAGERRRAPREDLTTELVEACDAGLLSQDELLGIAMFLFSAGYGTTAALLGNATEQLLTHPDEAARLRAGECAVEAVVEESLRHETPTQIAPRLTGEDCTVGGVDIPAGQLLVCLLGAANRDPARYEQPDRFWPSRPPGRVLSFGGGVHYCIGAALSRMEATRVLPRLLRRFPRLAPAGPRVRRPALRMRLHTSFPVSL</sequence>
<dbReference type="PANTHER" id="PTHR46696:SF1">
    <property type="entry name" value="CYTOCHROME P450 YJIB-RELATED"/>
    <property type="match status" value="1"/>
</dbReference>
<dbReference type="PRINTS" id="PR00385">
    <property type="entry name" value="P450"/>
</dbReference>
<protein>
    <submittedName>
        <fullName evidence="3">Cytochrome P450</fullName>
    </submittedName>
</protein>
<keyword evidence="2" id="KW-0349">Heme</keyword>
<keyword evidence="2" id="KW-0560">Oxidoreductase</keyword>
<accession>A0ABW7Y9B1</accession>
<name>A0ABW7Y9B1_STRCE</name>
<keyword evidence="2" id="KW-0503">Monooxygenase</keyword>
<proteinExistence type="inferred from homology"/>
<evidence type="ECO:0000313" key="3">
    <source>
        <dbReference type="EMBL" id="MFI5678965.1"/>
    </source>
</evidence>
<dbReference type="CDD" id="cd20625">
    <property type="entry name" value="CYP164-like"/>
    <property type="match status" value="1"/>
</dbReference>
<comment type="caution">
    <text evidence="3">The sequence shown here is derived from an EMBL/GenBank/DDBJ whole genome shotgun (WGS) entry which is preliminary data.</text>
</comment>
<dbReference type="InterPro" id="IPR017972">
    <property type="entry name" value="Cyt_P450_CS"/>
</dbReference>
<dbReference type="SUPFAM" id="SSF48264">
    <property type="entry name" value="Cytochrome P450"/>
    <property type="match status" value="1"/>
</dbReference>
<keyword evidence="4" id="KW-1185">Reference proteome</keyword>
<keyword evidence="2" id="KW-0479">Metal-binding</keyword>
<dbReference type="Pfam" id="PF00067">
    <property type="entry name" value="p450"/>
    <property type="match status" value="1"/>
</dbReference>
<dbReference type="InterPro" id="IPR002397">
    <property type="entry name" value="Cyt_P450_B"/>
</dbReference>
<evidence type="ECO:0000256" key="1">
    <source>
        <dbReference type="ARBA" id="ARBA00010617"/>
    </source>
</evidence>
<dbReference type="Gene3D" id="1.10.630.10">
    <property type="entry name" value="Cytochrome P450"/>
    <property type="match status" value="1"/>
</dbReference>
<dbReference type="PROSITE" id="PS00086">
    <property type="entry name" value="CYTOCHROME_P450"/>
    <property type="match status" value="1"/>
</dbReference>
<dbReference type="EMBL" id="JBITDC010000013">
    <property type="protein sequence ID" value="MFI5678965.1"/>
    <property type="molecule type" value="Genomic_DNA"/>
</dbReference>
<evidence type="ECO:0000256" key="2">
    <source>
        <dbReference type="RuleBase" id="RU000461"/>
    </source>
</evidence>
<evidence type="ECO:0000313" key="4">
    <source>
        <dbReference type="Proteomes" id="UP001612415"/>
    </source>
</evidence>
<dbReference type="RefSeq" id="WP_398659472.1">
    <property type="nucleotide sequence ID" value="NZ_JBITDC010000013.1"/>
</dbReference>
<comment type="similarity">
    <text evidence="1 2">Belongs to the cytochrome P450 family.</text>
</comment>
<reference evidence="3 4" key="1">
    <citation type="submission" date="2024-10" db="EMBL/GenBank/DDBJ databases">
        <title>The Natural Products Discovery Center: Release of the First 8490 Sequenced Strains for Exploring Actinobacteria Biosynthetic Diversity.</title>
        <authorList>
            <person name="Kalkreuter E."/>
            <person name="Kautsar S.A."/>
            <person name="Yang D."/>
            <person name="Bader C.D."/>
            <person name="Teijaro C.N."/>
            <person name="Fluegel L."/>
            <person name="Davis C.M."/>
            <person name="Simpson J.R."/>
            <person name="Lauterbach L."/>
            <person name="Steele A.D."/>
            <person name="Gui C."/>
            <person name="Meng S."/>
            <person name="Li G."/>
            <person name="Viehrig K."/>
            <person name="Ye F."/>
            <person name="Su P."/>
            <person name="Kiefer A.F."/>
            <person name="Nichols A."/>
            <person name="Cepeda A.J."/>
            <person name="Yan W."/>
            <person name="Fan B."/>
            <person name="Jiang Y."/>
            <person name="Adhikari A."/>
            <person name="Zheng C.-J."/>
            <person name="Schuster L."/>
            <person name="Cowan T.M."/>
            <person name="Smanski M.J."/>
            <person name="Chevrette M.G."/>
            <person name="De Carvalho L.P.S."/>
            <person name="Shen B."/>
        </authorList>
    </citation>
    <scope>NUCLEOTIDE SEQUENCE [LARGE SCALE GENOMIC DNA]</scope>
    <source>
        <strain evidence="3 4">NPDC051599</strain>
    </source>
</reference>
<dbReference type="InterPro" id="IPR036396">
    <property type="entry name" value="Cyt_P450_sf"/>
</dbReference>
<gene>
    <name evidence="3" type="ORF">ACIA8P_30625</name>
</gene>
<dbReference type="PRINTS" id="PR00359">
    <property type="entry name" value="BP450"/>
</dbReference>
<dbReference type="InterPro" id="IPR001128">
    <property type="entry name" value="Cyt_P450"/>
</dbReference>
<dbReference type="PANTHER" id="PTHR46696">
    <property type="entry name" value="P450, PUTATIVE (EUROFUNG)-RELATED"/>
    <property type="match status" value="1"/>
</dbReference>